<feature type="transmembrane region" description="Helical" evidence="2">
    <location>
        <begin position="305"/>
        <end position="323"/>
    </location>
</feature>
<protein>
    <submittedName>
        <fullName evidence="3">Uncharacterized protein</fullName>
    </submittedName>
</protein>
<keyword evidence="2" id="KW-0812">Transmembrane</keyword>
<sequence length="660" mass="64780">MPNIPNGLVHISGRPRGVTSRISAADIPVRPTIGRTPDTVARVDSPTELRAAPEVIEPTGKRTTDRPAGRGDDGPGLLPYVAVALAAVGALAVAAGTLGAVARSASDGARIPAVGSAAVVAVVLALFVPVVAAILTVRRSPAGAALLAGGGLVSAGLCVMDVQLWTGPIDANRLELFRPVTAGGIEAGSGAALVLAGHVCAVVAGIVGLVVVHRASHADGYGSSPDPDAVGRPVGARVGAGLVTVVLVAAVALAASLFARPFVSSDPVLVMRAAIASDVPIAIGSAVVAIAVLIAVASALASVDLAVAAGVVGGAALAALGLVGSRLAAALADDRLSLGAGTVWGVLGAVLLAAGAAAIPVVAGRRERRAAVVFEEPARPHPDARGGVTGGRERMLRWHAAAGVTGIVAGVLASVGALLPVLSVPAGLPEPNTPATRVVLVAGVLLAITSVWLLMSEFSVLLRPAVAIMWVAVVAAAADVAQTALTAVQIPGVKLGAGSIVVTCAVVAAVGAGVLAGIAGAVERDDIDTSEPQDPPQRMLGVGAAAAVATVLGYALPLYRGSDGTAAALGRLPWGWDAWGQVLSVIAIVVAVLVAMGARPARGAALLLGAAVVAALHVLSWPLSAGRLTDPVVASGAAPAILAVVLLAVSAALVGRRDRR</sequence>
<feature type="transmembrane region" description="Helical" evidence="2">
    <location>
        <begin position="539"/>
        <end position="559"/>
    </location>
</feature>
<comment type="caution">
    <text evidence="3">The sequence shown here is derived from an EMBL/GenBank/DDBJ whole genome shotgun (WGS) entry which is preliminary data.</text>
</comment>
<gene>
    <name evidence="3" type="ORF">M2280_004597</name>
</gene>
<feature type="transmembrane region" description="Helical" evidence="2">
    <location>
        <begin position="467"/>
        <end position="490"/>
    </location>
</feature>
<feature type="transmembrane region" description="Helical" evidence="2">
    <location>
        <begin position="434"/>
        <end position="455"/>
    </location>
</feature>
<feature type="transmembrane region" description="Helical" evidence="2">
    <location>
        <begin position="279"/>
        <end position="298"/>
    </location>
</feature>
<keyword evidence="2" id="KW-0472">Membrane</keyword>
<feature type="transmembrane region" description="Helical" evidence="2">
    <location>
        <begin position="113"/>
        <end position="137"/>
    </location>
</feature>
<evidence type="ECO:0000256" key="2">
    <source>
        <dbReference type="SAM" id="Phobius"/>
    </source>
</evidence>
<organism evidence="3 4">
    <name type="scientific">Prescottella agglutinans</name>
    <dbReference type="NCBI Taxonomy" id="1644129"/>
    <lineage>
        <taxon>Bacteria</taxon>
        <taxon>Bacillati</taxon>
        <taxon>Actinomycetota</taxon>
        <taxon>Actinomycetes</taxon>
        <taxon>Mycobacteriales</taxon>
        <taxon>Nocardiaceae</taxon>
        <taxon>Prescottella</taxon>
    </lineage>
</organism>
<feature type="transmembrane region" description="Helical" evidence="2">
    <location>
        <begin position="343"/>
        <end position="363"/>
    </location>
</feature>
<evidence type="ECO:0000313" key="3">
    <source>
        <dbReference type="EMBL" id="MDH6283349.1"/>
    </source>
</evidence>
<keyword evidence="2" id="KW-1133">Transmembrane helix</keyword>
<evidence type="ECO:0000256" key="1">
    <source>
        <dbReference type="SAM" id="MobiDB-lite"/>
    </source>
</evidence>
<proteinExistence type="predicted"/>
<dbReference type="Proteomes" id="UP001160334">
    <property type="component" value="Unassembled WGS sequence"/>
</dbReference>
<feature type="transmembrane region" description="Helical" evidence="2">
    <location>
        <begin position="400"/>
        <end position="422"/>
    </location>
</feature>
<feature type="transmembrane region" description="Helical" evidence="2">
    <location>
        <begin position="187"/>
        <end position="213"/>
    </location>
</feature>
<evidence type="ECO:0000313" key="4">
    <source>
        <dbReference type="Proteomes" id="UP001160334"/>
    </source>
</evidence>
<dbReference type="EMBL" id="JARXVC010000014">
    <property type="protein sequence ID" value="MDH6283349.1"/>
    <property type="molecule type" value="Genomic_DNA"/>
</dbReference>
<keyword evidence="4" id="KW-1185">Reference proteome</keyword>
<feature type="compositionally biased region" description="Basic and acidic residues" evidence="1">
    <location>
        <begin position="59"/>
        <end position="73"/>
    </location>
</feature>
<feature type="transmembrane region" description="Helical" evidence="2">
    <location>
        <begin position="605"/>
        <end position="624"/>
    </location>
</feature>
<feature type="transmembrane region" description="Helical" evidence="2">
    <location>
        <begin position="579"/>
        <end position="598"/>
    </location>
</feature>
<feature type="transmembrane region" description="Helical" evidence="2">
    <location>
        <begin position="144"/>
        <end position="167"/>
    </location>
</feature>
<feature type="transmembrane region" description="Helical" evidence="2">
    <location>
        <begin position="496"/>
        <end position="518"/>
    </location>
</feature>
<accession>A0ABT6MHL6</accession>
<name>A0ABT6MHL6_9NOCA</name>
<feature type="region of interest" description="Disordered" evidence="1">
    <location>
        <begin position="52"/>
        <end position="73"/>
    </location>
</feature>
<feature type="transmembrane region" description="Helical" evidence="2">
    <location>
        <begin position="77"/>
        <end position="101"/>
    </location>
</feature>
<reference evidence="3 4" key="1">
    <citation type="submission" date="2023-04" db="EMBL/GenBank/DDBJ databases">
        <title>Forest soil microbial communities from Buena Vista Peninsula, Colon Province, Panama.</title>
        <authorList>
            <person name="Bouskill N."/>
        </authorList>
    </citation>
    <scope>NUCLEOTIDE SEQUENCE [LARGE SCALE GENOMIC DNA]</scope>
    <source>
        <strain evidence="3 4">CFH S0262</strain>
    </source>
</reference>
<feature type="transmembrane region" description="Helical" evidence="2">
    <location>
        <begin position="234"/>
        <end position="259"/>
    </location>
</feature>
<feature type="transmembrane region" description="Helical" evidence="2">
    <location>
        <begin position="636"/>
        <end position="655"/>
    </location>
</feature>